<dbReference type="PANTHER" id="PTHR11601">
    <property type="entry name" value="CYSTEINE DESULFURYLASE FAMILY MEMBER"/>
    <property type="match status" value="1"/>
</dbReference>
<dbReference type="STRING" id="1618333.UR93_C0005G0007"/>
<dbReference type="Proteomes" id="UP000034316">
    <property type="component" value="Unassembled WGS sequence"/>
</dbReference>
<organism evidence="4 5">
    <name type="scientific">Berkelbacteria bacterium GW2011_GWA2_35_9</name>
    <dbReference type="NCBI Taxonomy" id="1618333"/>
    <lineage>
        <taxon>Bacteria</taxon>
        <taxon>Candidatus Berkelbacteria</taxon>
    </lineage>
</organism>
<evidence type="ECO:0000259" key="3">
    <source>
        <dbReference type="Pfam" id="PF00266"/>
    </source>
</evidence>
<dbReference type="InterPro" id="IPR015424">
    <property type="entry name" value="PyrdxlP-dep_Trfase"/>
</dbReference>
<evidence type="ECO:0000256" key="2">
    <source>
        <dbReference type="ARBA" id="ARBA00022898"/>
    </source>
</evidence>
<dbReference type="Gene3D" id="3.40.640.10">
    <property type="entry name" value="Type I PLP-dependent aspartate aminotransferase-like (Major domain)"/>
    <property type="match status" value="1"/>
</dbReference>
<gene>
    <name evidence="4" type="ORF">UR93_C0005G0007</name>
</gene>
<comment type="caution">
    <text evidence="4">The sequence shown here is derived from an EMBL/GenBank/DDBJ whole genome shotgun (WGS) entry which is preliminary data.</text>
</comment>
<dbReference type="PANTHER" id="PTHR11601:SF50">
    <property type="entry name" value="CYSTEINE DESULFURASE ISCS 2-RELATED"/>
    <property type="match status" value="1"/>
</dbReference>
<dbReference type="Gene3D" id="1.10.260.50">
    <property type="match status" value="1"/>
</dbReference>
<evidence type="ECO:0000256" key="1">
    <source>
        <dbReference type="ARBA" id="ARBA00001933"/>
    </source>
</evidence>
<dbReference type="InterPro" id="IPR015421">
    <property type="entry name" value="PyrdxlP-dep_Trfase_major"/>
</dbReference>
<dbReference type="EMBL" id="LBRB01000005">
    <property type="protein sequence ID" value="KKP88951.1"/>
    <property type="molecule type" value="Genomic_DNA"/>
</dbReference>
<name>A0A0G0DJI8_9BACT</name>
<protein>
    <submittedName>
        <fullName evidence="4">Cysteine desulfurase</fullName>
    </submittedName>
</protein>
<accession>A0A0G0DJI8</accession>
<dbReference type="SUPFAM" id="SSF53383">
    <property type="entry name" value="PLP-dependent transferases"/>
    <property type="match status" value="1"/>
</dbReference>
<dbReference type="Pfam" id="PF00266">
    <property type="entry name" value="Aminotran_5"/>
    <property type="match status" value="1"/>
</dbReference>
<comment type="cofactor">
    <cofactor evidence="1">
        <name>pyridoxal 5'-phosphate</name>
        <dbReference type="ChEBI" id="CHEBI:597326"/>
    </cofactor>
</comment>
<dbReference type="InterPro" id="IPR016454">
    <property type="entry name" value="Cysteine_dSase"/>
</dbReference>
<feature type="domain" description="Aminotransferase class V" evidence="3">
    <location>
        <begin position="3"/>
        <end position="377"/>
    </location>
</feature>
<keyword evidence="2" id="KW-0663">Pyridoxal phosphate</keyword>
<evidence type="ECO:0000313" key="5">
    <source>
        <dbReference type="Proteomes" id="UP000034316"/>
    </source>
</evidence>
<sequence length="391" mass="44354">MKIYLDNAGTKKPDEKIAEEYFSLIKKSYGNSSSLHSHGREMSKILEKCREKIAHIFSVEPEMVYFNSGASEGNNTILKGMVDYALYYNTTGEKLPHLIISSIEHPSIIETAKILNNLKRAEVTFIYPEKDGLFISEKIIELIKPETVLISVGFVNNETGVVQDIKKIGRELKKYKLTNDTKYPYLHTDITQAVEYYSINLERDLIDIVTFSGHKFGSLPGTGVMISKTEKFFPLICGGGQEMDKRSGTVNVYGIYYMTKVLENIVQKRIKNTKILQFKKTKLENGIEKIADAKILFKTSSRSPHISLIALKNIEHQNLFVLLDKQNISVSIGSACSSKSQKLSYVLENMQVDEKTIRETLRISIALATSNTEIETFLKILTEVYEDYQGR</sequence>
<proteinExistence type="predicted"/>
<dbReference type="InterPro" id="IPR015422">
    <property type="entry name" value="PyrdxlP-dep_Trfase_small"/>
</dbReference>
<dbReference type="PIRSF" id="PIRSF005572">
    <property type="entry name" value="NifS"/>
    <property type="match status" value="1"/>
</dbReference>
<dbReference type="AlphaFoldDB" id="A0A0G0DJI8"/>
<reference evidence="4 5" key="1">
    <citation type="journal article" date="2015" name="Nature">
        <title>rRNA introns, odd ribosomes, and small enigmatic genomes across a large radiation of phyla.</title>
        <authorList>
            <person name="Brown C.T."/>
            <person name="Hug L.A."/>
            <person name="Thomas B.C."/>
            <person name="Sharon I."/>
            <person name="Castelle C.J."/>
            <person name="Singh A."/>
            <person name="Wilkins M.J."/>
            <person name="Williams K.H."/>
            <person name="Banfield J.F."/>
        </authorList>
    </citation>
    <scope>NUCLEOTIDE SEQUENCE [LARGE SCALE GENOMIC DNA]</scope>
</reference>
<dbReference type="Gene3D" id="3.90.1150.10">
    <property type="entry name" value="Aspartate Aminotransferase, domain 1"/>
    <property type="match status" value="1"/>
</dbReference>
<dbReference type="InterPro" id="IPR000192">
    <property type="entry name" value="Aminotrans_V_dom"/>
</dbReference>
<evidence type="ECO:0000313" key="4">
    <source>
        <dbReference type="EMBL" id="KKP88951.1"/>
    </source>
</evidence>